<dbReference type="eggNOG" id="COG4301">
    <property type="taxonomic scope" value="Bacteria"/>
</dbReference>
<dbReference type="SUPFAM" id="SSF53335">
    <property type="entry name" value="S-adenosyl-L-methionine-dependent methyltransferases"/>
    <property type="match status" value="1"/>
</dbReference>
<evidence type="ECO:0000256" key="2">
    <source>
        <dbReference type="ARBA" id="ARBA00022679"/>
    </source>
</evidence>
<dbReference type="EMBL" id="CP002691">
    <property type="protein sequence ID" value="AEE50455.1"/>
    <property type="molecule type" value="Genomic_DNA"/>
</dbReference>
<dbReference type="GO" id="GO:0008168">
    <property type="term" value="F:methyltransferase activity"/>
    <property type="evidence" value="ECO:0007669"/>
    <property type="project" value="UniProtKB-KW"/>
</dbReference>
<gene>
    <name evidence="4" type="ordered locus">Halhy_2585</name>
</gene>
<organism evidence="4 5">
    <name type="scientific">Haliscomenobacter hydrossis (strain ATCC 27775 / DSM 1100 / LMG 10767 / O)</name>
    <dbReference type="NCBI Taxonomy" id="760192"/>
    <lineage>
        <taxon>Bacteria</taxon>
        <taxon>Pseudomonadati</taxon>
        <taxon>Bacteroidota</taxon>
        <taxon>Saprospiria</taxon>
        <taxon>Saprospirales</taxon>
        <taxon>Haliscomenobacteraceae</taxon>
        <taxon>Haliscomenobacter</taxon>
    </lineage>
</organism>
<feature type="domain" description="Histidine-specific methyltransferase SAM-dependent" evidence="3">
    <location>
        <begin position="14"/>
        <end position="320"/>
    </location>
</feature>
<dbReference type="PANTHER" id="PTHR43397">
    <property type="entry name" value="ERGOTHIONEINE BIOSYNTHESIS PROTEIN 1"/>
    <property type="match status" value="1"/>
</dbReference>
<dbReference type="NCBIfam" id="TIGR03438">
    <property type="entry name" value="egtD_ergothio"/>
    <property type="match status" value="1"/>
</dbReference>
<evidence type="ECO:0000313" key="5">
    <source>
        <dbReference type="Proteomes" id="UP000008461"/>
    </source>
</evidence>
<dbReference type="PANTHER" id="PTHR43397:SF1">
    <property type="entry name" value="ERGOTHIONEINE BIOSYNTHESIS PROTEIN 1"/>
    <property type="match status" value="1"/>
</dbReference>
<dbReference type="InterPro" id="IPR035094">
    <property type="entry name" value="EgtD"/>
</dbReference>
<accession>F4KYP9</accession>
<dbReference type="InterPro" id="IPR029063">
    <property type="entry name" value="SAM-dependent_MTases_sf"/>
</dbReference>
<evidence type="ECO:0000313" key="4">
    <source>
        <dbReference type="EMBL" id="AEE50455.1"/>
    </source>
</evidence>
<name>F4KYP9_HALH1</name>
<sequence length="323" mass="37105">MISVTKTTTALSAFAQDVHKGLSSSPKYLLSKYFYDAEGDRLFQKIMELPEYYLTRCEEEILRTYSANLADFLGNQPFDLIELGAGDGLKTRVLLEHFQQRKLQYRYFPVDISRNILMHLQEKLHQEWPGLSVIPLEGEYFTALKKLPVNDPPIRKVVLFLGSTIGNMSLADSEAFLQQLRAQLAPGDLILVGFDLKKKPELILAAYNDSAGVTRAFNHNHLLRINRELGGNFKPEHFQHWPLYHPVTGHAKSYLLSTIAQSVYIEALELQVDFAAWEAIDMELSKKFDQAEIELLAEQTHLQVLMYFKDQKEYFTDVLFIVE</sequence>
<keyword evidence="2" id="KW-0808">Transferase</keyword>
<dbReference type="AlphaFoldDB" id="F4KYP9"/>
<reference key="2">
    <citation type="submission" date="2011-04" db="EMBL/GenBank/DDBJ databases">
        <title>Complete sequence of chromosome of Haliscomenobacter hydrossis DSM 1100.</title>
        <authorList>
            <consortium name="US DOE Joint Genome Institute (JGI-PGF)"/>
            <person name="Lucas S."/>
            <person name="Han J."/>
            <person name="Lapidus A."/>
            <person name="Bruce D."/>
            <person name="Goodwin L."/>
            <person name="Pitluck S."/>
            <person name="Peters L."/>
            <person name="Kyrpides N."/>
            <person name="Mavromatis K."/>
            <person name="Ivanova N."/>
            <person name="Ovchinnikova G."/>
            <person name="Pagani I."/>
            <person name="Daligault H."/>
            <person name="Detter J.C."/>
            <person name="Han C."/>
            <person name="Land M."/>
            <person name="Hauser L."/>
            <person name="Markowitz V."/>
            <person name="Cheng J.-F."/>
            <person name="Hugenholtz P."/>
            <person name="Woyke T."/>
            <person name="Wu D."/>
            <person name="Verbarg S."/>
            <person name="Frueling A."/>
            <person name="Brambilla E."/>
            <person name="Klenk H.-P."/>
            <person name="Eisen J.A."/>
        </authorList>
    </citation>
    <scope>NUCLEOTIDE SEQUENCE</scope>
    <source>
        <strain>DSM 1100</strain>
    </source>
</reference>
<dbReference type="RefSeq" id="WP_013765003.1">
    <property type="nucleotide sequence ID" value="NC_015510.1"/>
</dbReference>
<dbReference type="PIRSF" id="PIRSF018005">
    <property type="entry name" value="UCP018005"/>
    <property type="match status" value="1"/>
</dbReference>
<keyword evidence="1 4" id="KW-0489">Methyltransferase</keyword>
<dbReference type="KEGG" id="hhy:Halhy_2585"/>
<dbReference type="STRING" id="760192.Halhy_2585"/>
<dbReference type="InterPro" id="IPR051128">
    <property type="entry name" value="EgtD_Methyltrsf_superfamily"/>
</dbReference>
<dbReference type="InterPro" id="IPR017804">
    <property type="entry name" value="MeTrfase_EgtD-like"/>
</dbReference>
<keyword evidence="5" id="KW-1185">Reference proteome</keyword>
<dbReference type="OrthoDB" id="5289726at2"/>
<proteinExistence type="predicted"/>
<dbReference type="Gene3D" id="3.40.50.150">
    <property type="entry name" value="Vaccinia Virus protein VP39"/>
    <property type="match status" value="1"/>
</dbReference>
<reference evidence="4 5" key="1">
    <citation type="journal article" date="2011" name="Stand. Genomic Sci.">
        <title>Complete genome sequence of Haliscomenobacter hydrossis type strain (O).</title>
        <authorList>
            <consortium name="US DOE Joint Genome Institute (JGI-PGF)"/>
            <person name="Daligault H."/>
            <person name="Lapidus A."/>
            <person name="Zeytun A."/>
            <person name="Nolan M."/>
            <person name="Lucas S."/>
            <person name="Del Rio T.G."/>
            <person name="Tice H."/>
            <person name="Cheng J.F."/>
            <person name="Tapia R."/>
            <person name="Han C."/>
            <person name="Goodwin L."/>
            <person name="Pitluck S."/>
            <person name="Liolios K."/>
            <person name="Pagani I."/>
            <person name="Ivanova N."/>
            <person name="Huntemann M."/>
            <person name="Mavromatis K."/>
            <person name="Mikhailova N."/>
            <person name="Pati A."/>
            <person name="Chen A."/>
            <person name="Palaniappan K."/>
            <person name="Land M."/>
            <person name="Hauser L."/>
            <person name="Brambilla E.M."/>
            <person name="Rohde M."/>
            <person name="Verbarg S."/>
            <person name="Goker M."/>
            <person name="Bristow J."/>
            <person name="Eisen J.A."/>
            <person name="Markowitz V."/>
            <person name="Hugenholtz P."/>
            <person name="Kyrpides N.C."/>
            <person name="Klenk H.P."/>
            <person name="Woyke T."/>
        </authorList>
    </citation>
    <scope>NUCLEOTIDE SEQUENCE [LARGE SCALE GENOMIC DNA]</scope>
    <source>
        <strain evidence="5">ATCC 27775 / DSM 1100 / LMG 10767 / O</strain>
    </source>
</reference>
<dbReference type="Pfam" id="PF10017">
    <property type="entry name" value="Methyltransf_33"/>
    <property type="match status" value="1"/>
</dbReference>
<evidence type="ECO:0000259" key="3">
    <source>
        <dbReference type="Pfam" id="PF10017"/>
    </source>
</evidence>
<dbReference type="GO" id="GO:0032259">
    <property type="term" value="P:methylation"/>
    <property type="evidence" value="ECO:0007669"/>
    <property type="project" value="UniProtKB-KW"/>
</dbReference>
<evidence type="ECO:0000256" key="1">
    <source>
        <dbReference type="ARBA" id="ARBA00022603"/>
    </source>
</evidence>
<protein>
    <submittedName>
        <fullName evidence="4">Methyltransferase</fullName>
    </submittedName>
</protein>
<dbReference type="HOGENOM" id="CLU_049766_1_0_10"/>
<dbReference type="Proteomes" id="UP000008461">
    <property type="component" value="Chromosome"/>
</dbReference>
<dbReference type="InterPro" id="IPR019257">
    <property type="entry name" value="MeTrfase_dom"/>
</dbReference>